<evidence type="ECO:0000313" key="3">
    <source>
        <dbReference type="EMBL" id="PWN03221.1"/>
    </source>
</evidence>
<dbReference type="PANTHER" id="PTHR35561:SF1">
    <property type="entry name" value="RNA 2',3'-CYCLIC PHOSPHODIESTERASE"/>
    <property type="match status" value="1"/>
</dbReference>
<dbReference type="GO" id="GO:0008664">
    <property type="term" value="F:RNA 2',3'-cyclic 3'-phosphodiesterase activity"/>
    <property type="evidence" value="ECO:0007669"/>
    <property type="project" value="UniProtKB-EC"/>
</dbReference>
<dbReference type="Proteomes" id="UP000245507">
    <property type="component" value="Unassembled WGS sequence"/>
</dbReference>
<protein>
    <recommendedName>
        <fullName evidence="2">RNA 2',3'-cyclic phosphodiesterase</fullName>
        <shortName evidence="2">RNA 2',3'-CPDase</shortName>
        <ecNumber evidence="2">3.1.4.58</ecNumber>
    </recommendedName>
</protein>
<comment type="similarity">
    <text evidence="2">Belongs to the 2H phosphoesterase superfamily. ThpR family.</text>
</comment>
<dbReference type="SUPFAM" id="SSF55144">
    <property type="entry name" value="LigT-like"/>
    <property type="match status" value="1"/>
</dbReference>
<evidence type="ECO:0000256" key="1">
    <source>
        <dbReference type="ARBA" id="ARBA00022801"/>
    </source>
</evidence>
<gene>
    <name evidence="3" type="primary">thpR</name>
    <name evidence="3" type="ORF">DJ010_08870</name>
</gene>
<proteinExistence type="inferred from homology"/>
<keyword evidence="1 2" id="KW-0378">Hydrolase</keyword>
<keyword evidence="4" id="KW-1185">Reference proteome</keyword>
<dbReference type="Pfam" id="PF13563">
    <property type="entry name" value="2_5_RNA_ligase2"/>
    <property type="match status" value="1"/>
</dbReference>
<comment type="function">
    <text evidence="2">Hydrolyzes RNA 2',3'-cyclic phosphodiester to an RNA 2'-phosphomonoester.</text>
</comment>
<dbReference type="EC" id="3.1.4.58" evidence="2"/>
<comment type="caution">
    <text evidence="3">The sequence shown here is derived from an EMBL/GenBank/DDBJ whole genome shotgun (WGS) entry which is preliminary data.</text>
</comment>
<feature type="short sequence motif" description="HXTX 2" evidence="2">
    <location>
        <begin position="136"/>
        <end position="139"/>
    </location>
</feature>
<dbReference type="InterPro" id="IPR009097">
    <property type="entry name" value="Cyclic_Pdiesterase"/>
</dbReference>
<dbReference type="PANTHER" id="PTHR35561">
    <property type="entry name" value="RNA 2',3'-CYCLIC PHOSPHODIESTERASE"/>
    <property type="match status" value="1"/>
</dbReference>
<organism evidence="3 4">
    <name type="scientific">Nocardioides silvaticus</name>
    <dbReference type="NCBI Taxonomy" id="2201891"/>
    <lineage>
        <taxon>Bacteria</taxon>
        <taxon>Bacillati</taxon>
        <taxon>Actinomycetota</taxon>
        <taxon>Actinomycetes</taxon>
        <taxon>Propionibacteriales</taxon>
        <taxon>Nocardioidaceae</taxon>
        <taxon>Nocardioides</taxon>
    </lineage>
</organism>
<sequence>MGVRIFAAIVPPADAVEHLDDFLDPRRDAVRDEGLLRWTIAEQFHVTLAFLPDVADHLVDEYVDRLADGLARTPVPVLRLAGPLTFPNAHETRALAVGVVPESEGADVVLERMAGRARNAAVAVGTEVDGQRFRPHLTIARLRRASDTTNWVRLLETYSGPEWPVLEAAVIASHLGQGPGGRPRYETLAEIPLGQ</sequence>
<feature type="short sequence motif" description="HXTX 1" evidence="2">
    <location>
        <begin position="45"/>
        <end position="48"/>
    </location>
</feature>
<dbReference type="EMBL" id="QGDD01000003">
    <property type="protein sequence ID" value="PWN03221.1"/>
    <property type="molecule type" value="Genomic_DNA"/>
</dbReference>
<dbReference type="AlphaFoldDB" id="A0A316TI67"/>
<dbReference type="GO" id="GO:0004113">
    <property type="term" value="F:2',3'-cyclic-nucleotide 3'-phosphodiesterase activity"/>
    <property type="evidence" value="ECO:0007669"/>
    <property type="project" value="InterPro"/>
</dbReference>
<evidence type="ECO:0000313" key="4">
    <source>
        <dbReference type="Proteomes" id="UP000245507"/>
    </source>
</evidence>
<evidence type="ECO:0000256" key="2">
    <source>
        <dbReference type="HAMAP-Rule" id="MF_01940"/>
    </source>
</evidence>
<name>A0A316TI67_9ACTN</name>
<comment type="catalytic activity">
    <reaction evidence="2">
        <text>a 3'-end 2',3'-cyclophospho-ribonucleotide-RNA + H2O = a 3'-end 2'-phospho-ribonucleotide-RNA + H(+)</text>
        <dbReference type="Rhea" id="RHEA:11828"/>
        <dbReference type="Rhea" id="RHEA-COMP:10464"/>
        <dbReference type="Rhea" id="RHEA-COMP:17353"/>
        <dbReference type="ChEBI" id="CHEBI:15377"/>
        <dbReference type="ChEBI" id="CHEBI:15378"/>
        <dbReference type="ChEBI" id="CHEBI:83064"/>
        <dbReference type="ChEBI" id="CHEBI:173113"/>
        <dbReference type="EC" id="3.1.4.58"/>
    </reaction>
</comment>
<accession>A0A316TI67</accession>
<dbReference type="RefSeq" id="WP_109693310.1">
    <property type="nucleotide sequence ID" value="NZ_QGDD01000003.1"/>
</dbReference>
<dbReference type="Gene3D" id="3.90.1140.10">
    <property type="entry name" value="Cyclic phosphodiesterase"/>
    <property type="match status" value="1"/>
</dbReference>
<dbReference type="NCBIfam" id="TIGR02258">
    <property type="entry name" value="2_5_ligase"/>
    <property type="match status" value="1"/>
</dbReference>
<feature type="active site" description="Proton donor" evidence="2">
    <location>
        <position position="45"/>
    </location>
</feature>
<dbReference type="HAMAP" id="MF_01940">
    <property type="entry name" value="RNA_CPDase"/>
    <property type="match status" value="1"/>
</dbReference>
<feature type="active site" description="Proton acceptor" evidence="2">
    <location>
        <position position="136"/>
    </location>
</feature>
<dbReference type="OrthoDB" id="9787070at2"/>
<dbReference type="InterPro" id="IPR004175">
    <property type="entry name" value="RNA_CPDase"/>
</dbReference>
<reference evidence="3 4" key="1">
    <citation type="submission" date="2018-05" db="EMBL/GenBank/DDBJ databases">
        <title>Nocardioides silvaticus genome.</title>
        <authorList>
            <person name="Li C."/>
            <person name="Wang G."/>
        </authorList>
    </citation>
    <scope>NUCLEOTIDE SEQUENCE [LARGE SCALE GENOMIC DNA]</scope>
    <source>
        <strain evidence="3 4">CCTCC AB 2018079</strain>
    </source>
</reference>